<evidence type="ECO:0000313" key="2">
    <source>
        <dbReference type="EnsemblPlants" id="LPERR07G04710.1"/>
    </source>
</evidence>
<sequence length="59" mass="5995">MTTSGVPLLVASPPLFASEPQSPPTVGYQTRSTCPVCADVARPHQARGPTRASASLSSG</sequence>
<organism evidence="2 3">
    <name type="scientific">Leersia perrieri</name>
    <dbReference type="NCBI Taxonomy" id="77586"/>
    <lineage>
        <taxon>Eukaryota</taxon>
        <taxon>Viridiplantae</taxon>
        <taxon>Streptophyta</taxon>
        <taxon>Embryophyta</taxon>
        <taxon>Tracheophyta</taxon>
        <taxon>Spermatophyta</taxon>
        <taxon>Magnoliopsida</taxon>
        <taxon>Liliopsida</taxon>
        <taxon>Poales</taxon>
        <taxon>Poaceae</taxon>
        <taxon>BOP clade</taxon>
        <taxon>Oryzoideae</taxon>
        <taxon>Oryzeae</taxon>
        <taxon>Oryzinae</taxon>
        <taxon>Leersia</taxon>
    </lineage>
</organism>
<reference evidence="2 3" key="1">
    <citation type="submission" date="2012-08" db="EMBL/GenBank/DDBJ databases">
        <title>Oryza genome evolution.</title>
        <authorList>
            <person name="Wing R.A."/>
        </authorList>
    </citation>
    <scope>NUCLEOTIDE SEQUENCE</scope>
</reference>
<keyword evidence="3" id="KW-1185">Reference proteome</keyword>
<reference evidence="3" key="2">
    <citation type="submission" date="2013-12" db="EMBL/GenBank/DDBJ databases">
        <authorList>
            <person name="Yu Y."/>
            <person name="Lee S."/>
            <person name="de Baynast K."/>
            <person name="Wissotski M."/>
            <person name="Liu L."/>
            <person name="Talag J."/>
            <person name="Goicoechea J."/>
            <person name="Angelova A."/>
            <person name="Jetty R."/>
            <person name="Kudrna D."/>
            <person name="Golser W."/>
            <person name="Rivera L."/>
            <person name="Zhang J."/>
            <person name="Wing R."/>
        </authorList>
    </citation>
    <scope>NUCLEOTIDE SEQUENCE</scope>
</reference>
<dbReference type="AlphaFoldDB" id="A0A0D9WW94"/>
<dbReference type="Gramene" id="LPERR07G04710.1">
    <property type="protein sequence ID" value="LPERR07G04710.1"/>
    <property type="gene ID" value="LPERR07G04710"/>
</dbReference>
<name>A0A0D9WW94_9ORYZ</name>
<protein>
    <submittedName>
        <fullName evidence="2">Uncharacterized protein</fullName>
    </submittedName>
</protein>
<reference evidence="2" key="3">
    <citation type="submission" date="2015-04" db="UniProtKB">
        <authorList>
            <consortium name="EnsemblPlants"/>
        </authorList>
    </citation>
    <scope>IDENTIFICATION</scope>
</reference>
<dbReference type="Proteomes" id="UP000032180">
    <property type="component" value="Chromosome 7"/>
</dbReference>
<dbReference type="HOGENOM" id="CLU_2964173_0_0_1"/>
<evidence type="ECO:0000313" key="3">
    <source>
        <dbReference type="Proteomes" id="UP000032180"/>
    </source>
</evidence>
<dbReference type="EnsemblPlants" id="LPERR07G04710.1">
    <property type="protein sequence ID" value="LPERR07G04710.1"/>
    <property type="gene ID" value="LPERR07G04710"/>
</dbReference>
<proteinExistence type="predicted"/>
<evidence type="ECO:0000256" key="1">
    <source>
        <dbReference type="SAM" id="MobiDB-lite"/>
    </source>
</evidence>
<accession>A0A0D9WW94</accession>
<feature type="region of interest" description="Disordered" evidence="1">
    <location>
        <begin position="40"/>
        <end position="59"/>
    </location>
</feature>